<feature type="transmembrane region" description="Helical" evidence="1">
    <location>
        <begin position="142"/>
        <end position="162"/>
    </location>
</feature>
<dbReference type="OrthoDB" id="410267at2759"/>
<feature type="transmembrane region" description="Helical" evidence="1">
    <location>
        <begin position="168"/>
        <end position="191"/>
    </location>
</feature>
<dbReference type="EMBL" id="GHWJ01000358">
    <property type="protein sequence ID" value="NOV33095.1"/>
    <property type="molecule type" value="Transcribed_RNA"/>
</dbReference>
<reference evidence="2" key="1">
    <citation type="submission" date="2019-09" db="EMBL/GenBank/DDBJ databases">
        <title>Organ-specific transcriptomic study of the physiology of the cattle tick, Rhipicephalus microplus.</title>
        <authorList>
            <person name="Tirloni L."/>
            <person name="Braz G."/>
            <person name="Gandara A.C.P."/>
            <person name="Sabadin G.A."/>
            <person name="da Silva R.M."/>
            <person name="Guizzo M.G."/>
            <person name="Machado J.A."/>
            <person name="Costa E.P."/>
            <person name="Gomes H.F."/>
            <person name="Moraes J."/>
            <person name="Mota M.B.S."/>
            <person name="Mesquita R.D."/>
            <person name="Alvarenga P.H."/>
            <person name="Alves F."/>
            <person name="Seixas A."/>
            <person name="da Fonseca R.N."/>
            <person name="Fogaca A."/>
            <person name="Logullo C."/>
            <person name="Tanaka A."/>
            <person name="Daffre S."/>
            <person name="Termignoni C."/>
            <person name="Vaz I.S.Jr."/>
            <person name="Oliveira P.L."/>
            <person name="Ribeiro J.M."/>
        </authorList>
    </citation>
    <scope>NUCLEOTIDE SEQUENCE</scope>
    <source>
        <strain evidence="2">Porto Alegre</strain>
    </source>
</reference>
<dbReference type="InterPro" id="IPR036259">
    <property type="entry name" value="MFS_trans_sf"/>
</dbReference>
<dbReference type="SUPFAM" id="SSF103473">
    <property type="entry name" value="MFS general substrate transporter"/>
    <property type="match status" value="1"/>
</dbReference>
<sequence>MSGAVHLRRVTVDTCWSVPVLAALMTLLVCMPSSYMGLVFVYVVEDYGVSRALASWTQTGLFVAVHLSGLLVGALQQRISPPRIALLSGLVASAGLIASSFTKDIILVALTLGILYGLGMGMFLMSVSIYNIMLFEKYKGTAMSMTFLAWGIAGLYGPVLLYKLRESYALQGGLLICGGLLLNSVPLALLLNNPPGTDFSNLKYAISNCFDRRTAVSARSVKATALPLDEPSDLAVTSVPEKMHSEVDVHCQDLPATGSLHRTDIEYTATDRLGSKIEAEDCSVFVTASQNGSPSRSRLQSLLELLRTPAFYVFLATTVVSEYSLVSIGTTIVDYAKDKGIELSVATQLMIFGAVGHILARLTIVPLSDCAKGSRLPMYAGAFACEAVSAAAMPHVCSIAALTVLRVLESLAQGFILSVRTILLAQYLGIERVAACSGVFGLAMIPVSLSSPAILGFFRDIIGSYDPFYHMMGALNATMAGLLFMFFLYDWRHARKP</sequence>
<feature type="transmembrane region" description="Helical" evidence="1">
    <location>
        <begin position="468"/>
        <end position="489"/>
    </location>
</feature>
<dbReference type="AlphaFoldDB" id="A0A6M2CHQ6"/>
<name>A0A6M2CHQ6_RHIMP</name>
<evidence type="ECO:0000313" key="2">
    <source>
        <dbReference type="EMBL" id="NOV33095.1"/>
    </source>
</evidence>
<keyword evidence="1" id="KW-1133">Transmembrane helix</keyword>
<feature type="transmembrane region" description="Helical" evidence="1">
    <location>
        <begin position="345"/>
        <end position="364"/>
    </location>
</feature>
<dbReference type="VEuPathDB" id="VectorBase:LOC119185558"/>
<dbReference type="Gene3D" id="1.20.1250.20">
    <property type="entry name" value="MFS general substrate transporter like domains"/>
    <property type="match status" value="2"/>
</dbReference>
<dbReference type="InterPro" id="IPR050327">
    <property type="entry name" value="Proton-linked_MCT"/>
</dbReference>
<evidence type="ECO:0000256" key="1">
    <source>
        <dbReference type="SAM" id="Phobius"/>
    </source>
</evidence>
<feature type="transmembrane region" description="Helical" evidence="1">
    <location>
        <begin position="310"/>
        <end position="333"/>
    </location>
</feature>
<organism evidence="2">
    <name type="scientific">Rhipicephalus microplus</name>
    <name type="common">Cattle tick</name>
    <name type="synonym">Boophilus microplus</name>
    <dbReference type="NCBI Taxonomy" id="6941"/>
    <lineage>
        <taxon>Eukaryota</taxon>
        <taxon>Metazoa</taxon>
        <taxon>Ecdysozoa</taxon>
        <taxon>Arthropoda</taxon>
        <taxon>Chelicerata</taxon>
        <taxon>Arachnida</taxon>
        <taxon>Acari</taxon>
        <taxon>Parasitiformes</taxon>
        <taxon>Ixodida</taxon>
        <taxon>Ixodoidea</taxon>
        <taxon>Ixodidae</taxon>
        <taxon>Rhipicephalinae</taxon>
        <taxon>Rhipicephalus</taxon>
        <taxon>Boophilus</taxon>
    </lineage>
</organism>
<feature type="transmembrane region" description="Helical" evidence="1">
    <location>
        <begin position="84"/>
        <end position="101"/>
    </location>
</feature>
<accession>A0A6M2CHQ6</accession>
<proteinExistence type="predicted"/>
<dbReference type="Pfam" id="PF07690">
    <property type="entry name" value="MFS_1"/>
    <property type="match status" value="1"/>
</dbReference>
<feature type="transmembrane region" description="Helical" evidence="1">
    <location>
        <begin position="56"/>
        <end position="75"/>
    </location>
</feature>
<feature type="transmembrane region" description="Helical" evidence="1">
    <location>
        <begin position="107"/>
        <end position="130"/>
    </location>
</feature>
<feature type="transmembrane region" description="Helical" evidence="1">
    <location>
        <begin position="20"/>
        <end position="44"/>
    </location>
</feature>
<protein>
    <submittedName>
        <fullName evidence="2">Putative monocarboxylate transporter</fullName>
    </submittedName>
</protein>
<dbReference type="GO" id="GO:0008028">
    <property type="term" value="F:monocarboxylic acid transmembrane transporter activity"/>
    <property type="evidence" value="ECO:0007669"/>
    <property type="project" value="TreeGrafter"/>
</dbReference>
<dbReference type="PANTHER" id="PTHR11360">
    <property type="entry name" value="MONOCARBOXYLATE TRANSPORTER"/>
    <property type="match status" value="1"/>
</dbReference>
<feature type="transmembrane region" description="Helical" evidence="1">
    <location>
        <begin position="442"/>
        <end position="462"/>
    </location>
</feature>
<keyword evidence="1" id="KW-0472">Membrane</keyword>
<keyword evidence="1" id="KW-0812">Transmembrane</keyword>
<dbReference type="PANTHER" id="PTHR11360:SF303">
    <property type="entry name" value="MAJOR FACILITATOR SUPERFAMILY (MFS) PROFILE DOMAIN-CONTAINING PROTEIN"/>
    <property type="match status" value="1"/>
</dbReference>
<dbReference type="InterPro" id="IPR011701">
    <property type="entry name" value="MFS"/>
</dbReference>